<dbReference type="Proteomes" id="UP000249146">
    <property type="component" value="Unassembled WGS sequence"/>
</dbReference>
<name>A0A328EMW4_9CHLR</name>
<comment type="caution">
    <text evidence="1">The sequence shown here is derived from an EMBL/GenBank/DDBJ whole genome shotgun (WGS) entry which is preliminary data.</text>
</comment>
<reference evidence="1 2" key="1">
    <citation type="submission" date="2018-05" db="EMBL/GenBank/DDBJ databases">
        <title>Draft genome sequences of Dehalococcoides mccartyi strains RC and KS.</title>
        <authorList>
            <person name="Higgins S.A."/>
            <person name="Padilla-Crespo E."/>
            <person name="Loeffler F.E."/>
        </authorList>
    </citation>
    <scope>NUCLEOTIDE SEQUENCE [LARGE SCALE GENOMIC DNA]</scope>
    <source>
        <strain evidence="1 2">RC</strain>
    </source>
</reference>
<dbReference type="AlphaFoldDB" id="A0A328EMW4"/>
<proteinExistence type="predicted"/>
<protein>
    <submittedName>
        <fullName evidence="1">Uncharacterized protein</fullName>
    </submittedName>
</protein>
<sequence>MTRLYSFKPITFYLKRIQQNGKPAAKYLFNQANITPNILPVK</sequence>
<gene>
    <name evidence="1" type="ORF">C1G87_0215</name>
</gene>
<organism evidence="1 2">
    <name type="scientific">Dehalococcoides mccartyi</name>
    <dbReference type="NCBI Taxonomy" id="61435"/>
    <lineage>
        <taxon>Bacteria</taxon>
        <taxon>Bacillati</taxon>
        <taxon>Chloroflexota</taxon>
        <taxon>Dehalococcoidia</taxon>
        <taxon>Dehalococcoidales</taxon>
        <taxon>Dehalococcoidaceae</taxon>
        <taxon>Dehalococcoides</taxon>
    </lineage>
</organism>
<evidence type="ECO:0000313" key="2">
    <source>
        <dbReference type="Proteomes" id="UP000249146"/>
    </source>
</evidence>
<evidence type="ECO:0000313" key="1">
    <source>
        <dbReference type="EMBL" id="RAL69857.1"/>
    </source>
</evidence>
<dbReference type="EMBL" id="QGLC01000008">
    <property type="protein sequence ID" value="RAL69857.1"/>
    <property type="molecule type" value="Genomic_DNA"/>
</dbReference>
<accession>A0A328EMW4</accession>